<dbReference type="InterPro" id="IPR036259">
    <property type="entry name" value="MFS_trans_sf"/>
</dbReference>
<feature type="transmembrane region" description="Helical" evidence="6">
    <location>
        <begin position="65"/>
        <end position="88"/>
    </location>
</feature>
<keyword evidence="5 6" id="KW-0472">Membrane</keyword>
<evidence type="ECO:0000313" key="8">
    <source>
        <dbReference type="EMBL" id="MDN4472451.1"/>
    </source>
</evidence>
<dbReference type="PANTHER" id="PTHR43124:SF3">
    <property type="entry name" value="CHLORAMPHENICOL EFFLUX PUMP RV0191"/>
    <property type="match status" value="1"/>
</dbReference>
<accession>A0ABT8FZY4</accession>
<sequence length="406" mass="41737">MTALPPLAPSGVPRWRLPRSARSPHPAAVLAGFVVAGLGIGLSQAGASAVIQDQVRTLDTSVDMIGYTIMAYALGVVVGAPLLMVGLAGWGRRRLLLLMSGIFVVTSALTAIAPDVWSLLVVRFLAGLPHGALLGTASYVAMLAVGRERRGMAIATIMYGLTAATVVGVPAMQWGSEAFGWRWMYWAVTAVGVGGLLLIWAYTPRVAGTKGTSFTREMSTLTGRPLWMAILTITTGFAGLGAVQSYMVPLLEETNGFTSGAVTVTLVLFGVGMTIGATAGGRLTDRGPALAARVGLSGVVVSLALLGLFGDSGWPTVIFLVSLGAFVQVFSQSAQTRLMDVIHSSPSLGAALSHSALNAATVLGSGLGAVVIAFGFGFLAPAWLALVGAIAALVLVAWGPGYRDAE</sequence>
<reference evidence="8" key="1">
    <citation type="submission" date="2023-06" db="EMBL/GenBank/DDBJ databases">
        <title>SYSU T00b26.</title>
        <authorList>
            <person name="Gao L."/>
            <person name="Fang B.-Z."/>
            <person name="Li W.-J."/>
        </authorList>
    </citation>
    <scope>NUCLEOTIDE SEQUENCE</scope>
    <source>
        <strain evidence="8">SYSU T00b26</strain>
    </source>
</reference>
<feature type="transmembrane region" description="Helical" evidence="6">
    <location>
        <begin position="259"/>
        <end position="278"/>
    </location>
</feature>
<feature type="transmembrane region" description="Helical" evidence="6">
    <location>
        <begin position="152"/>
        <end position="171"/>
    </location>
</feature>
<feature type="transmembrane region" description="Helical" evidence="6">
    <location>
        <begin position="316"/>
        <end position="334"/>
    </location>
</feature>
<evidence type="ECO:0000313" key="9">
    <source>
        <dbReference type="Proteomes" id="UP001172738"/>
    </source>
</evidence>
<keyword evidence="9" id="KW-1185">Reference proteome</keyword>
<feature type="transmembrane region" description="Helical" evidence="6">
    <location>
        <begin position="355"/>
        <end position="376"/>
    </location>
</feature>
<dbReference type="CDD" id="cd17324">
    <property type="entry name" value="MFS_NepI_like"/>
    <property type="match status" value="1"/>
</dbReference>
<evidence type="ECO:0000256" key="2">
    <source>
        <dbReference type="ARBA" id="ARBA00022475"/>
    </source>
</evidence>
<keyword evidence="3 6" id="KW-0812">Transmembrane</keyword>
<feature type="transmembrane region" description="Helical" evidence="6">
    <location>
        <begin position="95"/>
        <end position="114"/>
    </location>
</feature>
<evidence type="ECO:0000256" key="4">
    <source>
        <dbReference type="ARBA" id="ARBA00022989"/>
    </source>
</evidence>
<dbReference type="PANTHER" id="PTHR43124">
    <property type="entry name" value="PURINE EFFLUX PUMP PBUE"/>
    <property type="match status" value="1"/>
</dbReference>
<dbReference type="Gene3D" id="1.20.1250.20">
    <property type="entry name" value="MFS general substrate transporter like domains"/>
    <property type="match status" value="1"/>
</dbReference>
<feature type="transmembrane region" description="Helical" evidence="6">
    <location>
        <begin position="290"/>
        <end position="310"/>
    </location>
</feature>
<dbReference type="InterPro" id="IPR011701">
    <property type="entry name" value="MFS"/>
</dbReference>
<gene>
    <name evidence="8" type="ORF">QQX04_05530</name>
</gene>
<dbReference type="PROSITE" id="PS50850">
    <property type="entry name" value="MFS"/>
    <property type="match status" value="1"/>
</dbReference>
<feature type="transmembrane region" description="Helical" evidence="6">
    <location>
        <begin position="225"/>
        <end position="247"/>
    </location>
</feature>
<organism evidence="8 9">
    <name type="scientific">Demequina zhanjiangensis</name>
    <dbReference type="NCBI Taxonomy" id="3051659"/>
    <lineage>
        <taxon>Bacteria</taxon>
        <taxon>Bacillati</taxon>
        <taxon>Actinomycetota</taxon>
        <taxon>Actinomycetes</taxon>
        <taxon>Micrococcales</taxon>
        <taxon>Demequinaceae</taxon>
        <taxon>Demequina</taxon>
    </lineage>
</organism>
<feature type="transmembrane region" description="Helical" evidence="6">
    <location>
        <begin position="183"/>
        <end position="204"/>
    </location>
</feature>
<feature type="transmembrane region" description="Helical" evidence="6">
    <location>
        <begin position="382"/>
        <end position="402"/>
    </location>
</feature>
<keyword evidence="4 6" id="KW-1133">Transmembrane helix</keyword>
<feature type="transmembrane region" description="Helical" evidence="6">
    <location>
        <begin position="120"/>
        <end position="145"/>
    </location>
</feature>
<dbReference type="Proteomes" id="UP001172738">
    <property type="component" value="Unassembled WGS sequence"/>
</dbReference>
<dbReference type="EMBL" id="JAUHPV010000003">
    <property type="protein sequence ID" value="MDN4472451.1"/>
    <property type="molecule type" value="Genomic_DNA"/>
</dbReference>
<comment type="subcellular location">
    <subcellularLocation>
        <location evidence="1">Cell membrane</location>
        <topology evidence="1">Multi-pass membrane protein</topology>
    </subcellularLocation>
</comment>
<keyword evidence="2" id="KW-1003">Cell membrane</keyword>
<dbReference type="SUPFAM" id="SSF103473">
    <property type="entry name" value="MFS general substrate transporter"/>
    <property type="match status" value="1"/>
</dbReference>
<evidence type="ECO:0000256" key="3">
    <source>
        <dbReference type="ARBA" id="ARBA00022692"/>
    </source>
</evidence>
<evidence type="ECO:0000256" key="6">
    <source>
        <dbReference type="SAM" id="Phobius"/>
    </source>
</evidence>
<comment type="caution">
    <text evidence="8">The sequence shown here is derived from an EMBL/GenBank/DDBJ whole genome shotgun (WGS) entry which is preliminary data.</text>
</comment>
<dbReference type="Pfam" id="PF07690">
    <property type="entry name" value="MFS_1"/>
    <property type="match status" value="1"/>
</dbReference>
<evidence type="ECO:0000256" key="5">
    <source>
        <dbReference type="ARBA" id="ARBA00023136"/>
    </source>
</evidence>
<evidence type="ECO:0000259" key="7">
    <source>
        <dbReference type="PROSITE" id="PS50850"/>
    </source>
</evidence>
<dbReference type="RefSeq" id="WP_301127041.1">
    <property type="nucleotide sequence ID" value="NZ_JAUHPV010000003.1"/>
</dbReference>
<feature type="domain" description="Major facilitator superfamily (MFS) profile" evidence="7">
    <location>
        <begin position="25"/>
        <end position="400"/>
    </location>
</feature>
<proteinExistence type="predicted"/>
<evidence type="ECO:0000256" key="1">
    <source>
        <dbReference type="ARBA" id="ARBA00004651"/>
    </source>
</evidence>
<dbReference type="InterPro" id="IPR020846">
    <property type="entry name" value="MFS_dom"/>
</dbReference>
<name>A0ABT8FZY4_9MICO</name>
<dbReference type="InterPro" id="IPR050189">
    <property type="entry name" value="MFS_Efflux_Transporters"/>
</dbReference>
<protein>
    <submittedName>
        <fullName evidence="8">MFS transporter</fullName>
    </submittedName>
</protein>